<accession>A0ABZ0Q3M4</accession>
<gene>
    <name evidence="5 7" type="primary">hrcA</name>
    <name evidence="7" type="ORF">N6G96_05720</name>
</gene>
<dbReference type="Gene3D" id="3.30.450.40">
    <property type="match status" value="1"/>
</dbReference>
<dbReference type="Pfam" id="PF01628">
    <property type="entry name" value="HrcA"/>
    <property type="match status" value="1"/>
</dbReference>
<dbReference type="Gene3D" id="1.10.10.10">
    <property type="entry name" value="Winged helix-like DNA-binding domain superfamily/Winged helix DNA-binding domain"/>
    <property type="match status" value="1"/>
</dbReference>
<dbReference type="InterPro" id="IPR029016">
    <property type="entry name" value="GAF-like_dom_sf"/>
</dbReference>
<dbReference type="NCBIfam" id="TIGR00331">
    <property type="entry name" value="hrcA"/>
    <property type="match status" value="1"/>
</dbReference>
<dbReference type="InterPro" id="IPR036390">
    <property type="entry name" value="WH_DNA-bd_sf"/>
</dbReference>
<dbReference type="Proteomes" id="UP001302696">
    <property type="component" value="Chromosome"/>
</dbReference>
<evidence type="ECO:0000259" key="6">
    <source>
        <dbReference type="Pfam" id="PF01628"/>
    </source>
</evidence>
<evidence type="ECO:0000256" key="3">
    <source>
        <dbReference type="ARBA" id="ARBA00023016"/>
    </source>
</evidence>
<name>A0ABZ0Q3M4_9LACO</name>
<organism evidence="7 8">
    <name type="scientific">Pediococcus inopinatus</name>
    <dbReference type="NCBI Taxonomy" id="114090"/>
    <lineage>
        <taxon>Bacteria</taxon>
        <taxon>Bacillati</taxon>
        <taxon>Bacillota</taxon>
        <taxon>Bacilli</taxon>
        <taxon>Lactobacillales</taxon>
        <taxon>Lactobacillaceae</taxon>
        <taxon>Pediococcus</taxon>
    </lineage>
</organism>
<dbReference type="PANTHER" id="PTHR34824:SF1">
    <property type="entry name" value="HEAT-INDUCIBLE TRANSCRIPTION REPRESSOR HRCA"/>
    <property type="match status" value="1"/>
</dbReference>
<evidence type="ECO:0000256" key="5">
    <source>
        <dbReference type="HAMAP-Rule" id="MF_00081"/>
    </source>
</evidence>
<dbReference type="EMBL" id="CP104778">
    <property type="protein sequence ID" value="WPC20805.1"/>
    <property type="molecule type" value="Genomic_DNA"/>
</dbReference>
<comment type="similarity">
    <text evidence="5">Belongs to the HrcA family.</text>
</comment>
<protein>
    <recommendedName>
        <fullName evidence="5">Heat-inducible transcription repressor HrcA</fullName>
    </recommendedName>
</protein>
<keyword evidence="1 5" id="KW-0678">Repressor</keyword>
<reference evidence="8" key="1">
    <citation type="submission" date="2024-06" db="EMBL/GenBank/DDBJ databases">
        <authorList>
            <person name="Chang H.C."/>
            <person name="Mun S.Y."/>
        </authorList>
    </citation>
    <scope>NUCLEOTIDE SEQUENCE [LARGE SCALE GENOMIC DNA]</scope>
    <source>
        <strain evidence="8">KT1</strain>
    </source>
</reference>
<dbReference type="InterPro" id="IPR002571">
    <property type="entry name" value="HrcA"/>
</dbReference>
<dbReference type="InterPro" id="IPR023120">
    <property type="entry name" value="WHTH_transcript_rep_HrcA_IDD"/>
</dbReference>
<keyword evidence="4 5" id="KW-0804">Transcription</keyword>
<dbReference type="InterPro" id="IPR021153">
    <property type="entry name" value="HrcA_C"/>
</dbReference>
<comment type="function">
    <text evidence="5">Negative regulator of class I heat shock genes (grpE-dnaK-dnaJ and groELS operons). Prevents heat-shock induction of these operons.</text>
</comment>
<dbReference type="Gene3D" id="3.30.390.60">
    <property type="entry name" value="Heat-inducible transcription repressor hrca homolog, domain 3"/>
    <property type="match status" value="1"/>
</dbReference>
<dbReference type="HAMAP" id="MF_00081">
    <property type="entry name" value="HrcA"/>
    <property type="match status" value="1"/>
</dbReference>
<dbReference type="SUPFAM" id="SSF55781">
    <property type="entry name" value="GAF domain-like"/>
    <property type="match status" value="1"/>
</dbReference>
<dbReference type="PANTHER" id="PTHR34824">
    <property type="entry name" value="HEAT-INDUCIBLE TRANSCRIPTION REPRESSOR HRCA"/>
    <property type="match status" value="1"/>
</dbReference>
<dbReference type="SUPFAM" id="SSF46785">
    <property type="entry name" value="Winged helix' DNA-binding domain"/>
    <property type="match status" value="1"/>
</dbReference>
<evidence type="ECO:0000256" key="1">
    <source>
        <dbReference type="ARBA" id="ARBA00022491"/>
    </source>
</evidence>
<evidence type="ECO:0000313" key="7">
    <source>
        <dbReference type="EMBL" id="WPC20805.1"/>
    </source>
</evidence>
<keyword evidence="2 5" id="KW-0805">Transcription regulation</keyword>
<evidence type="ECO:0000256" key="2">
    <source>
        <dbReference type="ARBA" id="ARBA00023015"/>
    </source>
</evidence>
<keyword evidence="3 5" id="KW-0346">Stress response</keyword>
<evidence type="ECO:0000313" key="8">
    <source>
        <dbReference type="Proteomes" id="UP001302696"/>
    </source>
</evidence>
<dbReference type="RefSeq" id="WP_063697264.1">
    <property type="nucleotide sequence ID" value="NZ_BBIM01000026.1"/>
</dbReference>
<keyword evidence="8" id="KW-1185">Reference proteome</keyword>
<evidence type="ECO:0000256" key="4">
    <source>
        <dbReference type="ARBA" id="ARBA00023163"/>
    </source>
</evidence>
<dbReference type="PIRSF" id="PIRSF005485">
    <property type="entry name" value="HrcA"/>
    <property type="match status" value="1"/>
</dbReference>
<feature type="domain" description="Heat-inducible transcription repressor HrcA C-terminal" evidence="6">
    <location>
        <begin position="106"/>
        <end position="325"/>
    </location>
</feature>
<dbReference type="InterPro" id="IPR036388">
    <property type="entry name" value="WH-like_DNA-bd_sf"/>
</dbReference>
<proteinExistence type="inferred from homology"/>
<sequence>MVLLTDRELLILKAIVQIYTDDGQPVGSKALVSQLPIHVSSATIRNEMATLEEKGLLKKTHSSSGRVPSIKGYRYYVDHLLKPDKVQSSDLRRIRSSFNQQFQEIDDIVAESADMLSKLTSYTAFTVKPELKDAKLEGFRLVPLGNHRVMAILVTDNGDVQNRTFKVPSSVNPEALESVIRIINDQLVGLTLGEVFKRLETDIPMQIGKYIETPDGFLDIFEDVLKKSATERFFVGGRLNLLDFSKQPDVSSLRSLYSLMGRSTDLADVLGGSLDQNIQVQIGNEITNNLLKNYSLITATYDVDQHGKGVIAILGPTSMPYSRMIGLVGAFRTELAQRLIDYYHDIDDI</sequence>